<evidence type="ECO:0008006" key="4">
    <source>
        <dbReference type="Google" id="ProtNLM"/>
    </source>
</evidence>
<dbReference type="EMBL" id="BPVZ01000215">
    <property type="protein sequence ID" value="GKV46782.1"/>
    <property type="molecule type" value="Genomic_DNA"/>
</dbReference>
<dbReference type="GO" id="GO:0005975">
    <property type="term" value="P:carbohydrate metabolic process"/>
    <property type="evidence" value="ECO:0007669"/>
    <property type="project" value="InterPro"/>
</dbReference>
<evidence type="ECO:0000313" key="3">
    <source>
        <dbReference type="Proteomes" id="UP001054252"/>
    </source>
</evidence>
<reference evidence="2 3" key="1">
    <citation type="journal article" date="2021" name="Commun. Biol.">
        <title>The genome of Shorea leprosula (Dipterocarpaceae) highlights the ecological relevance of drought in aseasonal tropical rainforests.</title>
        <authorList>
            <person name="Ng K.K.S."/>
            <person name="Kobayashi M.J."/>
            <person name="Fawcett J.A."/>
            <person name="Hatakeyama M."/>
            <person name="Paape T."/>
            <person name="Ng C.H."/>
            <person name="Ang C.C."/>
            <person name="Tnah L.H."/>
            <person name="Lee C.T."/>
            <person name="Nishiyama T."/>
            <person name="Sese J."/>
            <person name="O'Brien M.J."/>
            <person name="Copetti D."/>
            <person name="Mohd Noor M.I."/>
            <person name="Ong R.C."/>
            <person name="Putra M."/>
            <person name="Sireger I.Z."/>
            <person name="Indrioko S."/>
            <person name="Kosugi Y."/>
            <person name="Izuno A."/>
            <person name="Isagi Y."/>
            <person name="Lee S.L."/>
            <person name="Shimizu K.K."/>
        </authorList>
    </citation>
    <scope>NUCLEOTIDE SEQUENCE [LARGE SCALE GENOMIC DNA]</scope>
    <source>
        <strain evidence="2">214</strain>
    </source>
</reference>
<evidence type="ECO:0000256" key="1">
    <source>
        <dbReference type="ARBA" id="ARBA00010838"/>
    </source>
</evidence>
<dbReference type="InterPro" id="IPR001360">
    <property type="entry name" value="Glyco_hydro_1"/>
</dbReference>
<dbReference type="GO" id="GO:0004553">
    <property type="term" value="F:hydrolase activity, hydrolyzing O-glycosyl compounds"/>
    <property type="evidence" value="ECO:0007669"/>
    <property type="project" value="InterPro"/>
</dbReference>
<organism evidence="2 3">
    <name type="scientific">Rubroshorea leprosula</name>
    <dbReference type="NCBI Taxonomy" id="152421"/>
    <lineage>
        <taxon>Eukaryota</taxon>
        <taxon>Viridiplantae</taxon>
        <taxon>Streptophyta</taxon>
        <taxon>Embryophyta</taxon>
        <taxon>Tracheophyta</taxon>
        <taxon>Spermatophyta</taxon>
        <taxon>Magnoliopsida</taxon>
        <taxon>eudicotyledons</taxon>
        <taxon>Gunneridae</taxon>
        <taxon>Pentapetalae</taxon>
        <taxon>rosids</taxon>
        <taxon>malvids</taxon>
        <taxon>Malvales</taxon>
        <taxon>Dipterocarpaceae</taxon>
        <taxon>Rubroshorea</taxon>
    </lineage>
</organism>
<dbReference type="SUPFAM" id="SSF51445">
    <property type="entry name" value="(Trans)glycosidases"/>
    <property type="match status" value="1"/>
</dbReference>
<dbReference type="Gene3D" id="3.20.20.80">
    <property type="entry name" value="Glycosidases"/>
    <property type="match status" value="1"/>
</dbReference>
<accession>A0AAV5ME81</accession>
<evidence type="ECO:0000313" key="2">
    <source>
        <dbReference type="EMBL" id="GKV46782.1"/>
    </source>
</evidence>
<dbReference type="Pfam" id="PF00232">
    <property type="entry name" value="Glyco_hydro_1"/>
    <property type="match status" value="1"/>
</dbReference>
<comment type="caution">
    <text evidence="2">The sequence shown here is derived from an EMBL/GenBank/DDBJ whole genome shotgun (WGS) entry which is preliminary data.</text>
</comment>
<dbReference type="Proteomes" id="UP001054252">
    <property type="component" value="Unassembled WGS sequence"/>
</dbReference>
<sequence length="177" mass="19675">MSTTSMNLPTSLSTLSLIDCSIPPVKILTIHRFIITNLYIYLLASRSIFSLTSSLKEIIIGGPANPATRHLYSIFTPVIEAEKRQDNIALPLLCSPNFLAPTSHGSPGHTAGDNSVVGSIWDAVDVRGYFAWSLLDNFEWAQGLYQVLWYGVRGLQEWSHPASKIFCILVLKVLERR</sequence>
<proteinExistence type="inferred from homology"/>
<keyword evidence="3" id="KW-1185">Reference proteome</keyword>
<name>A0AAV5ME81_9ROSI</name>
<gene>
    <name evidence="2" type="ORF">SLEP1_g53750</name>
</gene>
<protein>
    <recommendedName>
        <fullName evidence="4">Beta-glucosidase</fullName>
    </recommendedName>
</protein>
<comment type="similarity">
    <text evidence="1">Belongs to the glycosyl hydrolase 1 family.</text>
</comment>
<dbReference type="AlphaFoldDB" id="A0AAV5ME81"/>
<dbReference type="InterPro" id="IPR017853">
    <property type="entry name" value="GH"/>
</dbReference>